<feature type="compositionally biased region" description="Polar residues" evidence="6">
    <location>
        <begin position="146"/>
        <end position="155"/>
    </location>
</feature>
<dbReference type="PANTHER" id="PTHR10434">
    <property type="entry name" value="1-ACYL-SN-GLYCEROL-3-PHOSPHATE ACYLTRANSFERASE"/>
    <property type="match status" value="1"/>
</dbReference>
<accession>A0A7S4JNQ1</accession>
<evidence type="ECO:0000256" key="8">
    <source>
        <dbReference type="SAM" id="SignalP"/>
    </source>
</evidence>
<evidence type="ECO:0000256" key="4">
    <source>
        <dbReference type="ARBA" id="ARBA00023098"/>
    </source>
</evidence>
<dbReference type="InterPro" id="IPR002123">
    <property type="entry name" value="Plipid/glycerol_acylTrfase"/>
</dbReference>
<evidence type="ECO:0000256" key="2">
    <source>
        <dbReference type="ARBA" id="ARBA00022516"/>
    </source>
</evidence>
<sequence length="343" mass="38351">MSARMMIVITNFIFLLAVTVTDGFTASVHKRHQIAAWPKLSSRSIGRKGTSYAFPPKDGADVSNTEMPGKGSDAFQRALLEARLTMETRGKANVGSSTETPEVQEASSVSGHDHSDRNTSEKIRESSQESLGDDDGNGDTKKVDASDSTPPQEITETVIVKSSSDKKMEKRKQIRSEGGIFSFDTKFGALNPFAIYYGLLSIALGMIWFAALSLCDIFYVLTGSRFDALRRLPVFINHTWGTLLMRFSKSYPEMENRDVLMDFYKQNRAAMFVANHNSWMDIPFMGATIGWRNYKIVAKKELEKVPILGQAIKCAKNVLVDRTNRRSQLFTLKSGMKWLKVSL</sequence>
<feature type="chain" id="PRO_5031125270" description="Phospholipid/glycerol acyltransferase domain-containing protein" evidence="8">
    <location>
        <begin position="24"/>
        <end position="343"/>
    </location>
</feature>
<dbReference type="AlphaFoldDB" id="A0A7S4JNQ1"/>
<keyword evidence="8" id="KW-0732">Signal</keyword>
<proteinExistence type="predicted"/>
<protein>
    <recommendedName>
        <fullName evidence="9">Phospholipid/glycerol acyltransferase domain-containing protein</fullName>
    </recommendedName>
</protein>
<dbReference type="PANTHER" id="PTHR10434:SF64">
    <property type="entry name" value="1-ACYL-SN-GLYCEROL-3-PHOSPHATE ACYLTRANSFERASE-RELATED"/>
    <property type="match status" value="1"/>
</dbReference>
<evidence type="ECO:0000256" key="6">
    <source>
        <dbReference type="SAM" id="MobiDB-lite"/>
    </source>
</evidence>
<dbReference type="CDD" id="cd07989">
    <property type="entry name" value="LPLAT_AGPAT-like"/>
    <property type="match status" value="1"/>
</dbReference>
<keyword evidence="4" id="KW-0443">Lipid metabolism</keyword>
<dbReference type="GO" id="GO:0003841">
    <property type="term" value="F:1-acylglycerol-3-phosphate O-acyltransferase activity"/>
    <property type="evidence" value="ECO:0007669"/>
    <property type="project" value="TreeGrafter"/>
</dbReference>
<feature type="compositionally biased region" description="Polar residues" evidence="6">
    <location>
        <begin position="94"/>
        <end position="110"/>
    </location>
</feature>
<dbReference type="SUPFAM" id="SSF69593">
    <property type="entry name" value="Glycerol-3-phosphate (1)-acyltransferase"/>
    <property type="match status" value="1"/>
</dbReference>
<evidence type="ECO:0000256" key="7">
    <source>
        <dbReference type="SAM" id="Phobius"/>
    </source>
</evidence>
<keyword evidence="7" id="KW-1133">Transmembrane helix</keyword>
<gene>
    <name evidence="10" type="ORF">OAUR00152_LOCUS30897</name>
</gene>
<evidence type="ECO:0000256" key="5">
    <source>
        <dbReference type="ARBA" id="ARBA00023315"/>
    </source>
</evidence>
<keyword evidence="7" id="KW-0472">Membrane</keyword>
<keyword evidence="5" id="KW-0012">Acyltransferase</keyword>
<comment type="pathway">
    <text evidence="1">Lipid metabolism.</text>
</comment>
<dbReference type="EMBL" id="HBKQ01044805">
    <property type="protein sequence ID" value="CAE2269129.1"/>
    <property type="molecule type" value="Transcribed_RNA"/>
</dbReference>
<feature type="region of interest" description="Disordered" evidence="6">
    <location>
        <begin position="47"/>
        <end position="71"/>
    </location>
</feature>
<keyword evidence="2" id="KW-0444">Lipid biosynthesis</keyword>
<organism evidence="10">
    <name type="scientific">Odontella aurita</name>
    <dbReference type="NCBI Taxonomy" id="265563"/>
    <lineage>
        <taxon>Eukaryota</taxon>
        <taxon>Sar</taxon>
        <taxon>Stramenopiles</taxon>
        <taxon>Ochrophyta</taxon>
        <taxon>Bacillariophyta</taxon>
        <taxon>Mediophyceae</taxon>
        <taxon>Biddulphiophycidae</taxon>
        <taxon>Eupodiscales</taxon>
        <taxon>Odontellaceae</taxon>
        <taxon>Odontella</taxon>
    </lineage>
</organism>
<feature type="signal peptide" evidence="8">
    <location>
        <begin position="1"/>
        <end position="23"/>
    </location>
</feature>
<feature type="region of interest" description="Disordered" evidence="6">
    <location>
        <begin position="89"/>
        <end position="171"/>
    </location>
</feature>
<keyword evidence="7" id="KW-0812">Transmembrane</keyword>
<feature type="domain" description="Phospholipid/glycerol acyltransferase" evidence="9">
    <location>
        <begin position="265"/>
        <end position="327"/>
    </location>
</feature>
<evidence type="ECO:0000259" key="9">
    <source>
        <dbReference type="Pfam" id="PF01553"/>
    </source>
</evidence>
<feature type="compositionally biased region" description="Basic and acidic residues" evidence="6">
    <location>
        <begin position="111"/>
        <end position="127"/>
    </location>
</feature>
<dbReference type="GO" id="GO:0006654">
    <property type="term" value="P:phosphatidic acid biosynthetic process"/>
    <property type="evidence" value="ECO:0007669"/>
    <property type="project" value="TreeGrafter"/>
</dbReference>
<feature type="transmembrane region" description="Helical" evidence="7">
    <location>
        <begin position="195"/>
        <end position="221"/>
    </location>
</feature>
<evidence type="ECO:0000256" key="3">
    <source>
        <dbReference type="ARBA" id="ARBA00022679"/>
    </source>
</evidence>
<keyword evidence="3" id="KW-0808">Transferase</keyword>
<evidence type="ECO:0000313" key="10">
    <source>
        <dbReference type="EMBL" id="CAE2269129.1"/>
    </source>
</evidence>
<reference evidence="10" key="1">
    <citation type="submission" date="2021-01" db="EMBL/GenBank/DDBJ databases">
        <authorList>
            <person name="Corre E."/>
            <person name="Pelletier E."/>
            <person name="Niang G."/>
            <person name="Scheremetjew M."/>
            <person name="Finn R."/>
            <person name="Kale V."/>
            <person name="Holt S."/>
            <person name="Cochrane G."/>
            <person name="Meng A."/>
            <person name="Brown T."/>
            <person name="Cohen L."/>
        </authorList>
    </citation>
    <scope>NUCLEOTIDE SEQUENCE</scope>
    <source>
        <strain evidence="10">Isolate 1302-5</strain>
    </source>
</reference>
<name>A0A7S4JNQ1_9STRA</name>
<evidence type="ECO:0000256" key="1">
    <source>
        <dbReference type="ARBA" id="ARBA00005189"/>
    </source>
</evidence>
<dbReference type="Pfam" id="PF01553">
    <property type="entry name" value="Acyltransferase"/>
    <property type="match status" value="1"/>
</dbReference>